<dbReference type="InterPro" id="IPR031330">
    <property type="entry name" value="Gly_Hdrlase_35_cat"/>
</dbReference>
<dbReference type="PRINTS" id="PR00742">
    <property type="entry name" value="GLHYDRLASE35"/>
</dbReference>
<evidence type="ECO:0000256" key="2">
    <source>
        <dbReference type="ARBA" id="ARBA00022801"/>
    </source>
</evidence>
<evidence type="ECO:0000256" key="4">
    <source>
        <dbReference type="PIRSR" id="PIRSR006336-1"/>
    </source>
</evidence>
<evidence type="ECO:0000313" key="8">
    <source>
        <dbReference type="EMBL" id="HIR47034.1"/>
    </source>
</evidence>
<dbReference type="Pfam" id="PF21317">
    <property type="entry name" value="BetaGal_ABD_1"/>
    <property type="match status" value="1"/>
</dbReference>
<keyword evidence="2" id="KW-0378">Hydrolase</keyword>
<evidence type="ECO:0000256" key="3">
    <source>
        <dbReference type="ARBA" id="ARBA00023295"/>
    </source>
</evidence>
<comment type="similarity">
    <text evidence="1">Belongs to the glycosyl hydrolase 35 family.</text>
</comment>
<dbReference type="SUPFAM" id="SSF51445">
    <property type="entry name" value="(Trans)glycosidases"/>
    <property type="match status" value="1"/>
</dbReference>
<dbReference type="PANTHER" id="PTHR23421">
    <property type="entry name" value="BETA-GALACTOSIDASE RELATED"/>
    <property type="match status" value="1"/>
</dbReference>
<comment type="caution">
    <text evidence="8">The sequence shown here is derived from an EMBL/GenBank/DDBJ whole genome shotgun (WGS) entry which is preliminary data.</text>
</comment>
<feature type="domain" description="Beta-galactosidase galactose-binding" evidence="7">
    <location>
        <begin position="501"/>
        <end position="561"/>
    </location>
</feature>
<dbReference type="Proteomes" id="UP000824242">
    <property type="component" value="Unassembled WGS sequence"/>
</dbReference>
<organism evidence="8 9">
    <name type="scientific">Candidatus Caccousia avicola</name>
    <dbReference type="NCBI Taxonomy" id="2840721"/>
    <lineage>
        <taxon>Bacteria</taxon>
        <taxon>Bacillati</taxon>
        <taxon>Bacillota</taxon>
        <taxon>Clostridia</taxon>
        <taxon>Eubacteriales</taxon>
        <taxon>Oscillospiraceae</taxon>
        <taxon>Oscillospiraceae incertae sedis</taxon>
        <taxon>Candidatus Caccousia</taxon>
    </lineage>
</organism>
<dbReference type="InterPro" id="IPR017853">
    <property type="entry name" value="GH"/>
</dbReference>
<dbReference type="Gene3D" id="3.20.20.80">
    <property type="entry name" value="Glycosidases"/>
    <property type="match status" value="1"/>
</dbReference>
<evidence type="ECO:0000259" key="7">
    <source>
        <dbReference type="Pfam" id="PF21467"/>
    </source>
</evidence>
<keyword evidence="3" id="KW-0326">Glycosidase</keyword>
<dbReference type="GO" id="GO:0005975">
    <property type="term" value="P:carbohydrate metabolic process"/>
    <property type="evidence" value="ECO:0007669"/>
    <property type="project" value="InterPro"/>
</dbReference>
<dbReference type="InterPro" id="IPR026283">
    <property type="entry name" value="B-gal_1-like"/>
</dbReference>
<dbReference type="Pfam" id="PF21467">
    <property type="entry name" value="BetaGal_gal-bd"/>
    <property type="match status" value="1"/>
</dbReference>
<reference evidence="8" key="2">
    <citation type="journal article" date="2021" name="PeerJ">
        <title>Extensive microbial diversity within the chicken gut microbiome revealed by metagenomics and culture.</title>
        <authorList>
            <person name="Gilroy R."/>
            <person name="Ravi A."/>
            <person name="Getino M."/>
            <person name="Pursley I."/>
            <person name="Horton D.L."/>
            <person name="Alikhan N.F."/>
            <person name="Baker D."/>
            <person name="Gharbi K."/>
            <person name="Hall N."/>
            <person name="Watson M."/>
            <person name="Adriaenssens E.M."/>
            <person name="Foster-Nyarko E."/>
            <person name="Jarju S."/>
            <person name="Secka A."/>
            <person name="Antonio M."/>
            <person name="Oren A."/>
            <person name="Chaudhuri R.R."/>
            <person name="La Ragione R."/>
            <person name="Hildebrand F."/>
            <person name="Pallen M.J."/>
        </authorList>
    </citation>
    <scope>NUCLEOTIDE SEQUENCE</scope>
    <source>
        <strain evidence="8">ChiSxjej1B13-7958</strain>
    </source>
</reference>
<proteinExistence type="inferred from homology"/>
<evidence type="ECO:0000259" key="6">
    <source>
        <dbReference type="Pfam" id="PF21317"/>
    </source>
</evidence>
<dbReference type="InterPro" id="IPR048913">
    <property type="entry name" value="BetaGal_gal-bd"/>
</dbReference>
<dbReference type="GO" id="GO:0004565">
    <property type="term" value="F:beta-galactosidase activity"/>
    <property type="evidence" value="ECO:0007669"/>
    <property type="project" value="InterPro"/>
</dbReference>
<protein>
    <submittedName>
        <fullName evidence="8">Beta-galactosidase</fullName>
    </submittedName>
</protein>
<dbReference type="Pfam" id="PF01301">
    <property type="entry name" value="Glyco_hydro_35"/>
    <property type="match status" value="1"/>
</dbReference>
<reference evidence="8" key="1">
    <citation type="submission" date="2020-10" db="EMBL/GenBank/DDBJ databases">
        <authorList>
            <person name="Gilroy R."/>
        </authorList>
    </citation>
    <scope>NUCLEOTIDE SEQUENCE</scope>
    <source>
        <strain evidence="8">ChiSxjej1B13-7958</strain>
    </source>
</reference>
<name>A0A9D1AMD7_9FIRM</name>
<dbReference type="FunFam" id="3.20.20.80:FF:000115">
    <property type="entry name" value="Beta-galactosidase"/>
    <property type="match status" value="1"/>
</dbReference>
<evidence type="ECO:0000256" key="1">
    <source>
        <dbReference type="ARBA" id="ARBA00009809"/>
    </source>
</evidence>
<evidence type="ECO:0000313" key="9">
    <source>
        <dbReference type="Proteomes" id="UP000824242"/>
    </source>
</evidence>
<feature type="domain" description="Glycoside hydrolase 35 catalytic" evidence="5">
    <location>
        <begin position="9"/>
        <end position="324"/>
    </location>
</feature>
<dbReference type="EMBL" id="DVGZ01000052">
    <property type="protein sequence ID" value="HIR47034.1"/>
    <property type="molecule type" value="Genomic_DNA"/>
</dbReference>
<accession>A0A9D1AMD7</accession>
<dbReference type="InterPro" id="IPR048912">
    <property type="entry name" value="BetaGal1-like_ABD1"/>
</dbReference>
<feature type="active site" description="Proton donor" evidence="4">
    <location>
        <position position="156"/>
    </location>
</feature>
<gene>
    <name evidence="8" type="ORF">IAB89_05165</name>
</gene>
<dbReference type="Gene3D" id="2.60.120.260">
    <property type="entry name" value="Galactose-binding domain-like"/>
    <property type="match status" value="2"/>
</dbReference>
<feature type="domain" description="Beta-galactosidase 1-like first all-beta" evidence="6">
    <location>
        <begin position="371"/>
        <end position="483"/>
    </location>
</feature>
<dbReference type="InterPro" id="IPR008979">
    <property type="entry name" value="Galactose-bd-like_sf"/>
</dbReference>
<dbReference type="InterPro" id="IPR001944">
    <property type="entry name" value="Glycoside_Hdrlase_35"/>
</dbReference>
<dbReference type="AlphaFoldDB" id="A0A9D1AMD7"/>
<feature type="active site" description="Nucleophile" evidence="4">
    <location>
        <position position="232"/>
    </location>
</feature>
<dbReference type="SUPFAM" id="SSF49785">
    <property type="entry name" value="Galactose-binding domain-like"/>
    <property type="match status" value="1"/>
</dbReference>
<evidence type="ECO:0000259" key="5">
    <source>
        <dbReference type="Pfam" id="PF01301"/>
    </source>
</evidence>
<sequence length="585" mass="66695">MKLQYNKDTFLLDGKPFRILSGAIHYFRVPQAYWEDRLRKLRACGFNTVETYCCWNLHEKQEGSFDFSGMLDVRRFLETAQRVGLYAIVRPGPFICAEIDNGGLPYWLNRYPMRLRCSDPLFLEKTRTYFARLFEELRPMLAEQGGNILALQIENEYGSYGNDADYLRALAEMYRENGAECLFFTSDGPTDFMLTSGTLPEYPATCNFGSRGARAWETLQAQHPGQPFLCTEFWDGWFDHWGEEHHTRSAADTVAAMEEILDQNNGNGNISFYMFHGGTNFGFTAGANFEEEYQPTVTSYDYDAPLSECGDMTEKYHQIRQTLERRYGKQENLPEVENSRKAAYGTVSLTEKAGLFENLDALSSPVRSPLPLTMDELGQPSGFVLYSTQLRGSFTGEHKLSLDGLHDRALIYVDGALRGIQESFRPRHDDVILSFDQEHAPRLDLLVENMGRVNFGRHLGEHKGLTGVRVGQVHHSGWDCRPLPLDDLSGLRFTGATPGQPTFYRGSFTIQDEPCDTFVRLDGFTKGCVFINGFHLGRYWNEQGPQKTLYLPSPFLRRGKNSLIVLELEKTDREWITLTDHPDLG</sequence>
<dbReference type="PIRSF" id="PIRSF006336">
    <property type="entry name" value="B-gal"/>
    <property type="match status" value="1"/>
</dbReference>